<dbReference type="EMBL" id="ML986559">
    <property type="protein sequence ID" value="KAF2271243.1"/>
    <property type="molecule type" value="Genomic_DNA"/>
</dbReference>
<dbReference type="OrthoDB" id="4158087at2759"/>
<sequence length="454" mass="51342">MATAFEFVVLDPVSNLKPGKSLRIRSRCMQGKNKREGSRRTQREEKRLAKGGNVAAAKTKDPTTPVVSLPVSSISHLSFVRFAAPDIDSEAKGLLFKAFAYNVANQALSPLDRCVNFDCVDSAFFEWLFSDATFLHSILCASYAINELMVTQWNGKPGRKTVFHLRETLSLLRAKMRQEDAYRDESVLHIVINLALLAAVFGDWEAAAAHLKGLRKIVQLRGDLAFLRARPKLHFKLDRLDLAWSLSSGQMPFFLHPTVSWEPLIPPPYSLLPPGRFRPSPDWDSRLVNVFLDFQYLSLRINHSVCVHARYHAGSFQRLLTSLQSLLLALDGSLQSPIEELVRLTMLAFLATTFKVPGRRIPYGWVVDQLGRTYVKVTPGIVEQDRRLGLWVLIIAALTAANAHDWVRGAWEIVSPGLDWVAVKNYLMQVMWIESIHDKPGQMVFKELERLEII</sequence>
<evidence type="ECO:0000256" key="1">
    <source>
        <dbReference type="SAM" id="MobiDB-lite"/>
    </source>
</evidence>
<organism evidence="2 3">
    <name type="scientific">Westerdykella ornata</name>
    <dbReference type="NCBI Taxonomy" id="318751"/>
    <lineage>
        <taxon>Eukaryota</taxon>
        <taxon>Fungi</taxon>
        <taxon>Dikarya</taxon>
        <taxon>Ascomycota</taxon>
        <taxon>Pezizomycotina</taxon>
        <taxon>Dothideomycetes</taxon>
        <taxon>Pleosporomycetidae</taxon>
        <taxon>Pleosporales</taxon>
        <taxon>Sporormiaceae</taxon>
        <taxon>Westerdykella</taxon>
    </lineage>
</organism>
<evidence type="ECO:0008006" key="4">
    <source>
        <dbReference type="Google" id="ProtNLM"/>
    </source>
</evidence>
<proteinExistence type="predicted"/>
<evidence type="ECO:0000313" key="2">
    <source>
        <dbReference type="EMBL" id="KAF2271243.1"/>
    </source>
</evidence>
<dbReference type="PANTHER" id="PTHR37540">
    <property type="entry name" value="TRANSCRIPTION FACTOR (ACR-2), PUTATIVE-RELATED-RELATED"/>
    <property type="match status" value="1"/>
</dbReference>
<protein>
    <recommendedName>
        <fullName evidence="4">Transcription factor domain-containing protein</fullName>
    </recommendedName>
</protein>
<dbReference type="Proteomes" id="UP000800097">
    <property type="component" value="Unassembled WGS sequence"/>
</dbReference>
<reference evidence="2" key="1">
    <citation type="journal article" date="2020" name="Stud. Mycol.">
        <title>101 Dothideomycetes genomes: a test case for predicting lifestyles and emergence of pathogens.</title>
        <authorList>
            <person name="Haridas S."/>
            <person name="Albert R."/>
            <person name="Binder M."/>
            <person name="Bloem J."/>
            <person name="Labutti K."/>
            <person name="Salamov A."/>
            <person name="Andreopoulos B."/>
            <person name="Baker S."/>
            <person name="Barry K."/>
            <person name="Bills G."/>
            <person name="Bluhm B."/>
            <person name="Cannon C."/>
            <person name="Castanera R."/>
            <person name="Culley D."/>
            <person name="Daum C."/>
            <person name="Ezra D."/>
            <person name="Gonzalez J."/>
            <person name="Henrissat B."/>
            <person name="Kuo A."/>
            <person name="Liang C."/>
            <person name="Lipzen A."/>
            <person name="Lutzoni F."/>
            <person name="Magnuson J."/>
            <person name="Mondo S."/>
            <person name="Nolan M."/>
            <person name="Ohm R."/>
            <person name="Pangilinan J."/>
            <person name="Park H.-J."/>
            <person name="Ramirez L."/>
            <person name="Alfaro M."/>
            <person name="Sun H."/>
            <person name="Tritt A."/>
            <person name="Yoshinaga Y."/>
            <person name="Zwiers L.-H."/>
            <person name="Turgeon B."/>
            <person name="Goodwin S."/>
            <person name="Spatafora J."/>
            <person name="Crous P."/>
            <person name="Grigoriev I."/>
        </authorList>
    </citation>
    <scope>NUCLEOTIDE SEQUENCE</scope>
    <source>
        <strain evidence="2">CBS 379.55</strain>
    </source>
</reference>
<dbReference type="AlphaFoldDB" id="A0A6A6J543"/>
<feature type="compositionally biased region" description="Basic and acidic residues" evidence="1">
    <location>
        <begin position="33"/>
        <end position="48"/>
    </location>
</feature>
<accession>A0A6A6J543</accession>
<keyword evidence="3" id="KW-1185">Reference proteome</keyword>
<gene>
    <name evidence="2" type="ORF">EI97DRAFT_428609</name>
</gene>
<name>A0A6A6J543_WESOR</name>
<dbReference type="PANTHER" id="PTHR37540:SF5">
    <property type="entry name" value="TRANSCRIPTION FACTOR DOMAIN-CONTAINING PROTEIN"/>
    <property type="match status" value="1"/>
</dbReference>
<feature type="region of interest" description="Disordered" evidence="1">
    <location>
        <begin position="28"/>
        <end position="61"/>
    </location>
</feature>
<evidence type="ECO:0000313" key="3">
    <source>
        <dbReference type="Proteomes" id="UP000800097"/>
    </source>
</evidence>
<dbReference type="RefSeq" id="XP_033648782.1">
    <property type="nucleotide sequence ID" value="XM_033797251.1"/>
</dbReference>
<dbReference type="GeneID" id="54550426"/>